<protein>
    <recommendedName>
        <fullName evidence="3">Glycosyl transferase family 1 domain-containing protein</fullName>
    </recommendedName>
</protein>
<comment type="caution">
    <text evidence="1">The sequence shown here is derived from an EMBL/GenBank/DDBJ whole genome shotgun (WGS) entry which is preliminary data.</text>
</comment>
<dbReference type="RefSeq" id="WP_057790746.1">
    <property type="nucleotide sequence ID" value="NZ_LAXJ01000003.1"/>
</dbReference>
<sequence length="435" mass="48763">MKQSLYLSLARRFVSTIKQEGFRPALRKARLYAARRLQGIGASHLNPSAAQGHSPEAYLQGVWADMARGGGFHVIRDRTRPPRIALIGDLNLPQCRKYRIEQLADFWRAQGVECDYSHYGDVPRSAQLLQTATHLCEYRLEAMPLTQMYRYEARRLGLPVLYDIDDPLFSVSAYETYNNMTALDPGLKAHFLSVAPRYAEMMNSADMVTVSTPGLVDHARLFTGRPVHMRRNFADESTLSDGRAAMDAIEEADDDGLFRLVFASGSQGHEADFEIIADAVADFVAAAPDRRLRILGHFRTELLPPAIQSRTEHYKFLPYEEYLTHLAAGDVAVMPLQDDIFNRCKSAVRVIDASSVGLTSVVSDVGDLKCLIENGVTGHVARTPADWRQLLEKLSNNRATTHEMGRAARRKLETRWAAQPAPHIIDQAVLDWIET</sequence>
<dbReference type="Gene3D" id="3.40.50.2000">
    <property type="entry name" value="Glycogen Phosphorylase B"/>
    <property type="match status" value="1"/>
</dbReference>
<evidence type="ECO:0000313" key="1">
    <source>
        <dbReference type="EMBL" id="KRS13841.1"/>
    </source>
</evidence>
<dbReference type="Pfam" id="PF13692">
    <property type="entry name" value="Glyco_trans_1_4"/>
    <property type="match status" value="1"/>
</dbReference>
<evidence type="ECO:0008006" key="3">
    <source>
        <dbReference type="Google" id="ProtNLM"/>
    </source>
</evidence>
<dbReference type="Proteomes" id="UP000051295">
    <property type="component" value="Unassembled WGS sequence"/>
</dbReference>
<accession>A0A0T5NYB6</accession>
<name>A0A0T5NYB6_9RHOB</name>
<dbReference type="EMBL" id="LAXJ01000003">
    <property type="protein sequence ID" value="KRS13841.1"/>
    <property type="molecule type" value="Genomic_DNA"/>
</dbReference>
<dbReference type="PATRIC" id="fig|1641875.4.peg.2927"/>
<evidence type="ECO:0000313" key="2">
    <source>
        <dbReference type="Proteomes" id="UP000051295"/>
    </source>
</evidence>
<proteinExistence type="predicted"/>
<dbReference type="SUPFAM" id="SSF53756">
    <property type="entry name" value="UDP-Glycosyltransferase/glycogen phosphorylase"/>
    <property type="match status" value="1"/>
</dbReference>
<dbReference type="OrthoDB" id="9801573at2"/>
<keyword evidence="2" id="KW-1185">Reference proteome</keyword>
<dbReference type="STRING" id="1641875.XM53_04570"/>
<dbReference type="AlphaFoldDB" id="A0A0T5NYB6"/>
<organism evidence="1 2">
    <name type="scientific">Roseovarius atlanticus</name>
    <dbReference type="NCBI Taxonomy" id="1641875"/>
    <lineage>
        <taxon>Bacteria</taxon>
        <taxon>Pseudomonadati</taxon>
        <taxon>Pseudomonadota</taxon>
        <taxon>Alphaproteobacteria</taxon>
        <taxon>Rhodobacterales</taxon>
        <taxon>Roseobacteraceae</taxon>
        <taxon>Roseovarius</taxon>
    </lineage>
</organism>
<gene>
    <name evidence="1" type="ORF">XM53_04570</name>
</gene>
<reference evidence="1 2" key="1">
    <citation type="submission" date="2015-04" db="EMBL/GenBank/DDBJ databases">
        <title>The draft genome sequence of Roseovarius sp.R12b.</title>
        <authorList>
            <person name="Li G."/>
            <person name="Lai Q."/>
            <person name="Shao Z."/>
            <person name="Yan P."/>
        </authorList>
    </citation>
    <scope>NUCLEOTIDE SEQUENCE [LARGE SCALE GENOMIC DNA]</scope>
    <source>
        <strain evidence="1 2">R12B</strain>
    </source>
</reference>